<evidence type="ECO:0000256" key="1">
    <source>
        <dbReference type="ARBA" id="ARBA00005541"/>
    </source>
</evidence>
<evidence type="ECO:0000256" key="4">
    <source>
        <dbReference type="SAM" id="MobiDB-lite"/>
    </source>
</evidence>
<dbReference type="InterPro" id="IPR008863">
    <property type="entry name" value="Toxic_anion-R_TelA"/>
</dbReference>
<dbReference type="EMBL" id="FQUF01000004">
    <property type="protein sequence ID" value="SHE38154.1"/>
    <property type="molecule type" value="Genomic_DNA"/>
</dbReference>
<name>A0A1M4T138_9LACT</name>
<evidence type="ECO:0000313" key="5">
    <source>
        <dbReference type="EMBL" id="SHE38154.1"/>
    </source>
</evidence>
<gene>
    <name evidence="5" type="ORF">SAMN02745249_00325</name>
</gene>
<dbReference type="STRING" id="1121025.SAMN02745249_00325"/>
<dbReference type="AlphaFoldDB" id="A0A1M4T138"/>
<dbReference type="Pfam" id="PF05816">
    <property type="entry name" value="TelA"/>
    <property type="match status" value="1"/>
</dbReference>
<reference evidence="5 6" key="1">
    <citation type="submission" date="2016-11" db="EMBL/GenBank/DDBJ databases">
        <authorList>
            <person name="Jaros S."/>
            <person name="Januszkiewicz K."/>
            <person name="Wedrychowicz H."/>
        </authorList>
    </citation>
    <scope>NUCLEOTIDE SEQUENCE [LARGE SCALE GENOMIC DNA]</scope>
    <source>
        <strain evidence="5 6">DSM 15692</strain>
    </source>
</reference>
<keyword evidence="3" id="KW-0175">Coiled coil</keyword>
<comment type="similarity">
    <text evidence="1 2">Belongs to the TelA family.</text>
</comment>
<dbReference type="PIRSF" id="PIRSF026508">
    <property type="entry name" value="TelA"/>
    <property type="match status" value="1"/>
</dbReference>
<evidence type="ECO:0000313" key="6">
    <source>
        <dbReference type="Proteomes" id="UP000184128"/>
    </source>
</evidence>
<accession>A0A1M4T138</accession>
<feature type="coiled-coil region" evidence="3">
    <location>
        <begin position="376"/>
        <end position="403"/>
    </location>
</feature>
<feature type="compositionally biased region" description="Basic and acidic residues" evidence="4">
    <location>
        <begin position="45"/>
        <end position="59"/>
    </location>
</feature>
<dbReference type="PANTHER" id="PTHR38432">
    <property type="entry name" value="TELA-LIKE PROTEIN SAOUHSC_01408"/>
    <property type="match status" value="1"/>
</dbReference>
<sequence length="417" mass="47881">MPEKERNEEELKSETNETSDTDSMASIDDLLENPFDTPQSMPELDIQKQESTKEKSQAGKTFEHLPAEQQEQARQLAEQIDITDTDSVLNYGSAAQQKIGDFSNNVLNHVQNQETGAIGSSINDLMFQLEESNPDELVQENQNFIQKMFKRAKRSIYETTAKYQKIGAQVDKIALQLDKQKSMLLDDNKMLTQLYDQNLDYYKALNIYIAAGELRIEELENEIIPNALKEAEETPDQMLVQKVNDLNQYLNRLDKRVHDLRITRQITLQQAPQIRLIQNTNQALAERIQTSINTAIPLWKNQIVISLTLLRKQDAVAAQRRVSDATNEMLQKNSEMLKQSSVDTARETERAVVDIETLQKTQTDLIDTLQETLSIQQEGSQKRREAEQQLVVMEDQLRDQLLEVTQQAQPKKDSNNF</sequence>
<organism evidence="5 6">
    <name type="scientific">Atopostipes suicloacalis DSM 15692</name>
    <dbReference type="NCBI Taxonomy" id="1121025"/>
    <lineage>
        <taxon>Bacteria</taxon>
        <taxon>Bacillati</taxon>
        <taxon>Bacillota</taxon>
        <taxon>Bacilli</taxon>
        <taxon>Lactobacillales</taxon>
        <taxon>Carnobacteriaceae</taxon>
        <taxon>Atopostipes</taxon>
    </lineage>
</organism>
<keyword evidence="6" id="KW-1185">Reference proteome</keyword>
<protein>
    <submittedName>
        <fullName evidence="5">Uncharacterized conserved protein YaaN involved in tellurite resistance</fullName>
    </submittedName>
</protein>
<evidence type="ECO:0000256" key="3">
    <source>
        <dbReference type="SAM" id="Coils"/>
    </source>
</evidence>
<feature type="region of interest" description="Disordered" evidence="4">
    <location>
        <begin position="1"/>
        <end position="59"/>
    </location>
</feature>
<dbReference type="Proteomes" id="UP000184128">
    <property type="component" value="Unassembled WGS sequence"/>
</dbReference>
<feature type="compositionally biased region" description="Basic and acidic residues" evidence="4">
    <location>
        <begin position="1"/>
        <end position="15"/>
    </location>
</feature>
<proteinExistence type="inferred from homology"/>
<dbReference type="RefSeq" id="WP_234945770.1">
    <property type="nucleotide sequence ID" value="NZ_FQUF01000004.1"/>
</dbReference>
<evidence type="ECO:0000256" key="2">
    <source>
        <dbReference type="PIRNR" id="PIRNR026508"/>
    </source>
</evidence>
<dbReference type="PANTHER" id="PTHR38432:SF1">
    <property type="entry name" value="TELA-LIKE PROTEIN SAOUHSC_01408"/>
    <property type="match status" value="1"/>
</dbReference>